<organism evidence="1 2">
    <name type="scientific">Brachionus plicatilis</name>
    <name type="common">Marine rotifer</name>
    <name type="synonym">Brachionus muelleri</name>
    <dbReference type="NCBI Taxonomy" id="10195"/>
    <lineage>
        <taxon>Eukaryota</taxon>
        <taxon>Metazoa</taxon>
        <taxon>Spiralia</taxon>
        <taxon>Gnathifera</taxon>
        <taxon>Rotifera</taxon>
        <taxon>Eurotatoria</taxon>
        <taxon>Monogononta</taxon>
        <taxon>Pseudotrocha</taxon>
        <taxon>Ploima</taxon>
        <taxon>Brachionidae</taxon>
        <taxon>Brachionus</taxon>
    </lineage>
</organism>
<reference evidence="1 2" key="1">
    <citation type="journal article" date="2018" name="Sci. Rep.">
        <title>Genomic signatures of local adaptation to the degree of environmental predictability in rotifers.</title>
        <authorList>
            <person name="Franch-Gras L."/>
            <person name="Hahn C."/>
            <person name="Garcia-Roger E.M."/>
            <person name="Carmona M.J."/>
            <person name="Serra M."/>
            <person name="Gomez A."/>
        </authorList>
    </citation>
    <scope>NUCLEOTIDE SEQUENCE [LARGE SCALE GENOMIC DNA]</scope>
    <source>
        <strain evidence="1">HYR1</strain>
    </source>
</reference>
<sequence length="130" mass="15047">MSKRIDKSFERDSILFKVYQESNRKANFQLILDDFFFVHLQIRHFPIFLVTLLKLFQEAIDLAVIWALVLGLGSYANRLEVTQLFPVGEFTLYISVKRLNRGICCAIAWRRIVPLPLSLDCASGFHLGLK</sequence>
<evidence type="ECO:0000313" key="1">
    <source>
        <dbReference type="EMBL" id="RNA16610.1"/>
    </source>
</evidence>
<keyword evidence="2" id="KW-1185">Reference proteome</keyword>
<dbReference type="AlphaFoldDB" id="A0A3M7QZ25"/>
<comment type="caution">
    <text evidence="1">The sequence shown here is derived from an EMBL/GenBank/DDBJ whole genome shotgun (WGS) entry which is preliminary data.</text>
</comment>
<dbReference type="Proteomes" id="UP000276133">
    <property type="component" value="Unassembled WGS sequence"/>
</dbReference>
<dbReference type="EMBL" id="REGN01004671">
    <property type="protein sequence ID" value="RNA16610.1"/>
    <property type="molecule type" value="Genomic_DNA"/>
</dbReference>
<gene>
    <name evidence="1" type="ORF">BpHYR1_011536</name>
</gene>
<accession>A0A3M7QZ25</accession>
<name>A0A3M7QZ25_BRAPC</name>
<evidence type="ECO:0000313" key="2">
    <source>
        <dbReference type="Proteomes" id="UP000276133"/>
    </source>
</evidence>
<protein>
    <submittedName>
        <fullName evidence="1">Uncharacterized protein</fullName>
    </submittedName>
</protein>
<proteinExistence type="predicted"/>